<dbReference type="InterPro" id="IPR038694">
    <property type="entry name" value="DUF427_sf"/>
</dbReference>
<evidence type="ECO:0000259" key="1">
    <source>
        <dbReference type="Pfam" id="PF04248"/>
    </source>
</evidence>
<dbReference type="EMBL" id="QNRK01000055">
    <property type="protein sequence ID" value="RBP02118.1"/>
    <property type="molecule type" value="Genomic_DNA"/>
</dbReference>
<evidence type="ECO:0000313" key="2">
    <source>
        <dbReference type="EMBL" id="RBP02118.1"/>
    </source>
</evidence>
<dbReference type="AlphaFoldDB" id="A0A366EIE2"/>
<dbReference type="PANTHER" id="PTHR34310">
    <property type="entry name" value="DUF427 DOMAIN PROTEIN (AFU_ORTHOLOGUE AFUA_3G02220)"/>
    <property type="match status" value="1"/>
</dbReference>
<comment type="caution">
    <text evidence="2">The sequence shown here is derived from an EMBL/GenBank/DDBJ whole genome shotgun (WGS) entry which is preliminary data.</text>
</comment>
<dbReference type="Pfam" id="PF04248">
    <property type="entry name" value="NTP_transf_9"/>
    <property type="match status" value="1"/>
</dbReference>
<accession>A0A366EIE2</accession>
<organism evidence="2 3">
    <name type="scientific">Roseiarcus fermentans</name>
    <dbReference type="NCBI Taxonomy" id="1473586"/>
    <lineage>
        <taxon>Bacteria</taxon>
        <taxon>Pseudomonadati</taxon>
        <taxon>Pseudomonadota</taxon>
        <taxon>Alphaproteobacteria</taxon>
        <taxon>Hyphomicrobiales</taxon>
        <taxon>Roseiarcaceae</taxon>
        <taxon>Roseiarcus</taxon>
    </lineage>
</organism>
<name>A0A366EIE2_9HYPH</name>
<dbReference type="OrthoDB" id="9815163at2"/>
<sequence>MTEAGTKDHPITIEPIAGRVRVVWRGRTIGETTRVLELREAGYKPVAYVPREDVDMRRLERTERVTTCPFKGEANYYTIHDEEARADNAVWTYEHPKGDVGAIAGHLAFYPNHVEVVRID</sequence>
<reference evidence="2 3" key="1">
    <citation type="submission" date="2018-06" db="EMBL/GenBank/DDBJ databases">
        <title>Genomic Encyclopedia of Type Strains, Phase IV (KMG-IV): sequencing the most valuable type-strain genomes for metagenomic binning, comparative biology and taxonomic classification.</title>
        <authorList>
            <person name="Goeker M."/>
        </authorList>
    </citation>
    <scope>NUCLEOTIDE SEQUENCE [LARGE SCALE GENOMIC DNA]</scope>
    <source>
        <strain evidence="2 3">DSM 24875</strain>
    </source>
</reference>
<dbReference type="InterPro" id="IPR007361">
    <property type="entry name" value="DUF427"/>
</dbReference>
<feature type="domain" description="DUF427" evidence="1">
    <location>
        <begin position="20"/>
        <end position="111"/>
    </location>
</feature>
<protein>
    <submittedName>
        <fullName evidence="2">Uncharacterized protein (DUF427 family)</fullName>
    </submittedName>
</protein>
<dbReference type="Gene3D" id="2.170.150.40">
    <property type="entry name" value="Domain of unknown function (DUF427)"/>
    <property type="match status" value="1"/>
</dbReference>
<dbReference type="Proteomes" id="UP000253529">
    <property type="component" value="Unassembled WGS sequence"/>
</dbReference>
<gene>
    <name evidence="2" type="ORF">DFR50_15523</name>
</gene>
<proteinExistence type="predicted"/>
<dbReference type="RefSeq" id="WP_113893705.1">
    <property type="nucleotide sequence ID" value="NZ_QNRK01000055.1"/>
</dbReference>
<dbReference type="PANTHER" id="PTHR34310:SF9">
    <property type="entry name" value="BLR5716 PROTEIN"/>
    <property type="match status" value="1"/>
</dbReference>
<evidence type="ECO:0000313" key="3">
    <source>
        <dbReference type="Proteomes" id="UP000253529"/>
    </source>
</evidence>
<keyword evidence="3" id="KW-1185">Reference proteome</keyword>